<dbReference type="Pfam" id="PF00595">
    <property type="entry name" value="PDZ"/>
    <property type="match status" value="1"/>
</dbReference>
<evidence type="ECO:0000256" key="5">
    <source>
        <dbReference type="ARBA" id="ARBA00022553"/>
    </source>
</evidence>
<evidence type="ECO:0000259" key="8">
    <source>
        <dbReference type="PROSITE" id="PS50106"/>
    </source>
</evidence>
<keyword evidence="4" id="KW-0963">Cytoplasm</keyword>
<evidence type="ECO:0000256" key="2">
    <source>
        <dbReference type="ARBA" id="ARBA00006469"/>
    </source>
</evidence>
<keyword evidence="5" id="KW-0597">Phosphoprotein</keyword>
<sequence>MDLRGGQERGPDKDPRLNPAVFMDQGHPHQLATAEHRGADPYKLVEVQLSGGAPWGFTLKGGREHGEPLIITKIEEGSKAAAVDKLLAGDEIISINDINLSGFRQEAICLVKGSHKFLKLVVKRKNDLACRPHSWHATKFTENRLETAASRLSSTNVCASWPSQYHSR</sequence>
<dbReference type="GO" id="GO:0051015">
    <property type="term" value="F:actin filament binding"/>
    <property type="evidence" value="ECO:0007669"/>
    <property type="project" value="InterPro"/>
</dbReference>
<organism evidence="9">
    <name type="scientific">Micrurus lemniscatus lemniscatus</name>
    <dbReference type="NCBI Taxonomy" id="129467"/>
    <lineage>
        <taxon>Eukaryota</taxon>
        <taxon>Metazoa</taxon>
        <taxon>Chordata</taxon>
        <taxon>Craniata</taxon>
        <taxon>Vertebrata</taxon>
        <taxon>Euteleostomi</taxon>
        <taxon>Lepidosauria</taxon>
        <taxon>Squamata</taxon>
        <taxon>Bifurcata</taxon>
        <taxon>Unidentata</taxon>
        <taxon>Episquamata</taxon>
        <taxon>Toxicofera</taxon>
        <taxon>Serpentes</taxon>
        <taxon>Colubroidea</taxon>
        <taxon>Elapidae</taxon>
        <taxon>Elapinae</taxon>
        <taxon>Micrurus</taxon>
    </lineage>
</organism>
<dbReference type="GO" id="GO:0043296">
    <property type="term" value="C:apical junction complex"/>
    <property type="evidence" value="ECO:0007669"/>
    <property type="project" value="TreeGrafter"/>
</dbReference>
<dbReference type="InterPro" id="IPR001478">
    <property type="entry name" value="PDZ"/>
</dbReference>
<keyword evidence="6" id="KW-0009">Actin-binding</keyword>
<dbReference type="FunFam" id="2.30.42.10:FF:000100">
    <property type="entry name" value="Shroom family member 2"/>
    <property type="match status" value="1"/>
</dbReference>
<protein>
    <recommendedName>
        <fullName evidence="8">PDZ domain-containing protein</fullName>
    </recommendedName>
</protein>
<dbReference type="PROSITE" id="PS50106">
    <property type="entry name" value="PDZ"/>
    <property type="match status" value="1"/>
</dbReference>
<dbReference type="PANTHER" id="PTHR15012:SF8">
    <property type="entry name" value="PROTEIN SHROOM2"/>
    <property type="match status" value="1"/>
</dbReference>
<dbReference type="GO" id="GO:0007015">
    <property type="term" value="P:actin filament organization"/>
    <property type="evidence" value="ECO:0007669"/>
    <property type="project" value="TreeGrafter"/>
</dbReference>
<proteinExistence type="inferred from homology"/>
<keyword evidence="7" id="KW-0206">Cytoskeleton</keyword>
<evidence type="ECO:0000256" key="3">
    <source>
        <dbReference type="ARBA" id="ARBA00022473"/>
    </source>
</evidence>
<dbReference type="GO" id="GO:0030864">
    <property type="term" value="C:cortical actin cytoskeleton"/>
    <property type="evidence" value="ECO:0007669"/>
    <property type="project" value="TreeGrafter"/>
</dbReference>
<comment type="similarity">
    <text evidence="2">Belongs to the shroom family.</text>
</comment>
<name>A0A2D4I6X8_MICLE</name>
<dbReference type="CDD" id="cd06750">
    <property type="entry name" value="PDZ_shroom2_3_4-like"/>
    <property type="match status" value="1"/>
</dbReference>
<dbReference type="SUPFAM" id="SSF50156">
    <property type="entry name" value="PDZ domain-like"/>
    <property type="match status" value="1"/>
</dbReference>
<feature type="domain" description="PDZ" evidence="8">
    <location>
        <begin position="44"/>
        <end position="126"/>
    </location>
</feature>
<dbReference type="InterPro" id="IPR027685">
    <property type="entry name" value="Shroom_fam"/>
</dbReference>
<dbReference type="SMART" id="SM00228">
    <property type="entry name" value="PDZ"/>
    <property type="match status" value="1"/>
</dbReference>
<dbReference type="AlphaFoldDB" id="A0A2D4I6X8"/>
<dbReference type="PANTHER" id="PTHR15012">
    <property type="entry name" value="APICAL PROTEIN/SHROOM-RELATED"/>
    <property type="match status" value="1"/>
</dbReference>
<keyword evidence="3" id="KW-0217">Developmental protein</keyword>
<evidence type="ECO:0000256" key="6">
    <source>
        <dbReference type="ARBA" id="ARBA00023203"/>
    </source>
</evidence>
<dbReference type="Gene3D" id="2.30.42.10">
    <property type="match status" value="1"/>
</dbReference>
<accession>A0A2D4I6X8</accession>
<dbReference type="GO" id="GO:0016324">
    <property type="term" value="C:apical plasma membrane"/>
    <property type="evidence" value="ECO:0007669"/>
    <property type="project" value="TreeGrafter"/>
</dbReference>
<evidence type="ECO:0000256" key="7">
    <source>
        <dbReference type="ARBA" id="ARBA00023212"/>
    </source>
</evidence>
<dbReference type="GO" id="GO:0005912">
    <property type="term" value="C:adherens junction"/>
    <property type="evidence" value="ECO:0007669"/>
    <property type="project" value="TreeGrafter"/>
</dbReference>
<reference evidence="9" key="2">
    <citation type="submission" date="2017-11" db="EMBL/GenBank/DDBJ databases">
        <title>Coralsnake Venomics: Analyses of Venom Gland Transcriptomes and Proteomes of Six Brazilian Taxa.</title>
        <authorList>
            <person name="Aird S.D."/>
            <person name="Jorge da Silva N."/>
            <person name="Qiu L."/>
            <person name="Villar-Briones A."/>
            <person name="Aparecida-Saddi V."/>
            <person name="Campos-Telles M.P."/>
            <person name="Grau M."/>
            <person name="Mikheyev A.S."/>
        </authorList>
    </citation>
    <scope>NUCLEOTIDE SEQUENCE</scope>
    <source>
        <tissue evidence="9">Venom_gland</tissue>
    </source>
</reference>
<evidence type="ECO:0000313" key="9">
    <source>
        <dbReference type="EMBL" id="LAA79969.1"/>
    </source>
</evidence>
<reference evidence="9" key="1">
    <citation type="submission" date="2017-07" db="EMBL/GenBank/DDBJ databases">
        <authorList>
            <person name="Mikheyev A."/>
            <person name="Grau M."/>
        </authorList>
    </citation>
    <scope>NUCLEOTIDE SEQUENCE</scope>
    <source>
        <tissue evidence="9">Venom_gland</tissue>
    </source>
</reference>
<evidence type="ECO:0000256" key="1">
    <source>
        <dbReference type="ARBA" id="ARBA00004245"/>
    </source>
</evidence>
<dbReference type="InterPro" id="IPR036034">
    <property type="entry name" value="PDZ_sf"/>
</dbReference>
<comment type="subcellular location">
    <subcellularLocation>
        <location evidence="1">Cytoplasm</location>
        <location evidence="1">Cytoskeleton</location>
    </subcellularLocation>
</comment>
<evidence type="ECO:0000256" key="4">
    <source>
        <dbReference type="ARBA" id="ARBA00022490"/>
    </source>
</evidence>
<dbReference type="EMBL" id="IACK01072530">
    <property type="protein sequence ID" value="LAA79969.1"/>
    <property type="molecule type" value="Transcribed_RNA"/>
</dbReference>